<protein>
    <recommendedName>
        <fullName evidence="4">SMODS and SLOG-associating 2TM effector domain-containing protein</fullName>
    </recommendedName>
</protein>
<reference evidence="2 3" key="1">
    <citation type="submission" date="2019-10" db="EMBL/GenBank/DDBJ databases">
        <title>Whole genome shotgun sequence of Acrocarpospora pleiomorpha NBRC 16267.</title>
        <authorList>
            <person name="Ichikawa N."/>
            <person name="Kimura A."/>
            <person name="Kitahashi Y."/>
            <person name="Komaki H."/>
            <person name="Oguchi A."/>
        </authorList>
    </citation>
    <scope>NUCLEOTIDE SEQUENCE [LARGE SCALE GENOMIC DNA]</scope>
    <source>
        <strain evidence="2 3">NBRC 16267</strain>
    </source>
</reference>
<dbReference type="AlphaFoldDB" id="A0A5M3XMQ3"/>
<keyword evidence="3" id="KW-1185">Reference proteome</keyword>
<comment type="caution">
    <text evidence="2">The sequence shown here is derived from an EMBL/GenBank/DDBJ whole genome shotgun (WGS) entry which is preliminary data.</text>
</comment>
<dbReference type="EMBL" id="BLAF01000019">
    <property type="protein sequence ID" value="GES20931.1"/>
    <property type="molecule type" value="Genomic_DNA"/>
</dbReference>
<evidence type="ECO:0000313" key="3">
    <source>
        <dbReference type="Proteomes" id="UP000377595"/>
    </source>
</evidence>
<feature type="transmembrane region" description="Helical" evidence="1">
    <location>
        <begin position="53"/>
        <end position="74"/>
    </location>
</feature>
<proteinExistence type="predicted"/>
<sequence>MFSGGACRYGAGVANSDVDGLRGSFAEELARLQRNVDASARVQFLRARQWDGFGTLLNVLTALLAGLAGVSTLTEVTGTLLAGILALAAAALAALSTAVGAEKKGAASATAGNAYIEVRDVIRHVRLFDLPRLPIDEIRAELLQLTERVHAINKSAPIAGALVRRAIRRAVQREAQPGEKTSTT</sequence>
<feature type="transmembrane region" description="Helical" evidence="1">
    <location>
        <begin position="80"/>
        <end position="101"/>
    </location>
</feature>
<accession>A0A5M3XMQ3</accession>
<name>A0A5M3XMQ3_9ACTN</name>
<dbReference type="Proteomes" id="UP000377595">
    <property type="component" value="Unassembled WGS sequence"/>
</dbReference>
<evidence type="ECO:0000313" key="2">
    <source>
        <dbReference type="EMBL" id="GES20931.1"/>
    </source>
</evidence>
<organism evidence="2 3">
    <name type="scientific">Acrocarpospora pleiomorpha</name>
    <dbReference type="NCBI Taxonomy" id="90975"/>
    <lineage>
        <taxon>Bacteria</taxon>
        <taxon>Bacillati</taxon>
        <taxon>Actinomycetota</taxon>
        <taxon>Actinomycetes</taxon>
        <taxon>Streptosporangiales</taxon>
        <taxon>Streptosporangiaceae</taxon>
        <taxon>Acrocarpospora</taxon>
    </lineage>
</organism>
<evidence type="ECO:0008006" key="4">
    <source>
        <dbReference type="Google" id="ProtNLM"/>
    </source>
</evidence>
<keyword evidence="1" id="KW-0812">Transmembrane</keyword>
<keyword evidence="1" id="KW-0472">Membrane</keyword>
<evidence type="ECO:0000256" key="1">
    <source>
        <dbReference type="SAM" id="Phobius"/>
    </source>
</evidence>
<dbReference type="NCBIfam" id="NF033632">
    <property type="entry name" value="SLATT_4"/>
    <property type="match status" value="1"/>
</dbReference>
<gene>
    <name evidence="2" type="ORF">Aple_038270</name>
</gene>
<keyword evidence="1" id="KW-1133">Transmembrane helix</keyword>